<dbReference type="PANTHER" id="PTHR33525:SF3">
    <property type="entry name" value="RIBONUCLEASE Y"/>
    <property type="match status" value="1"/>
</dbReference>
<evidence type="ECO:0000313" key="3">
    <source>
        <dbReference type="Proteomes" id="UP000005953"/>
    </source>
</evidence>
<organism evidence="2 3">
    <name type="scientific">Reinekea blandensis MED297</name>
    <dbReference type="NCBI Taxonomy" id="314283"/>
    <lineage>
        <taxon>Bacteria</taxon>
        <taxon>Pseudomonadati</taxon>
        <taxon>Pseudomonadota</taxon>
        <taxon>Gammaproteobacteria</taxon>
        <taxon>Oceanospirillales</taxon>
        <taxon>Saccharospirillaceae</taxon>
        <taxon>Reinekea</taxon>
    </lineage>
</organism>
<evidence type="ECO:0000313" key="2">
    <source>
        <dbReference type="EMBL" id="EAR10461.1"/>
    </source>
</evidence>
<sequence>MNHTVFNRLVETLSQNRLVLPAFPQAALRAREVATSDQASAIAVAREIAKDPALSARILKVANSSLFGFSFNTGSLQQAISRVGLEHTKTLVTNFALMQLMNPPKGAYGDLIRQVRDHSIEVAAQAYVLCESQIDFNANKALLGGMLHDVGYLPLIQFARSEPDEVLRDPEFLPGLKAFHGQAGNLVLMYWQFSPELVALVTGHERLEPDESDQITVRDVVAFANALVNEQTEESHTLLLTSALARKLGVSELPSDNADRVSEVMRFFA</sequence>
<dbReference type="Pfam" id="PF08668">
    <property type="entry name" value="HDOD"/>
    <property type="match status" value="1"/>
</dbReference>
<dbReference type="InterPro" id="IPR013976">
    <property type="entry name" value="HDOD"/>
</dbReference>
<gene>
    <name evidence="2" type="ORF">MED297_01530</name>
</gene>
<comment type="caution">
    <text evidence="2">The sequence shown here is derived from an EMBL/GenBank/DDBJ whole genome shotgun (WGS) entry which is preliminary data.</text>
</comment>
<dbReference type="EMBL" id="AAOE01000004">
    <property type="protein sequence ID" value="EAR10461.1"/>
    <property type="molecule type" value="Genomic_DNA"/>
</dbReference>
<dbReference type="PROSITE" id="PS51833">
    <property type="entry name" value="HDOD"/>
    <property type="match status" value="1"/>
</dbReference>
<accession>A4BBX6</accession>
<proteinExistence type="predicted"/>
<feature type="domain" description="HDOD" evidence="1">
    <location>
        <begin position="20"/>
        <end position="207"/>
    </location>
</feature>
<protein>
    <recommendedName>
        <fullName evidence="1">HDOD domain-containing protein</fullName>
    </recommendedName>
</protein>
<dbReference type="Proteomes" id="UP000005953">
    <property type="component" value="Unassembled WGS sequence"/>
</dbReference>
<dbReference type="OrthoDB" id="598113at2"/>
<dbReference type="SUPFAM" id="SSF109604">
    <property type="entry name" value="HD-domain/PDEase-like"/>
    <property type="match status" value="1"/>
</dbReference>
<dbReference type="STRING" id="314283.MED297_01530"/>
<keyword evidence="3" id="KW-1185">Reference proteome</keyword>
<name>A4BBX6_9GAMM</name>
<dbReference type="PANTHER" id="PTHR33525">
    <property type="match status" value="1"/>
</dbReference>
<dbReference type="InterPro" id="IPR052340">
    <property type="entry name" value="RNase_Y/CdgJ"/>
</dbReference>
<dbReference type="Gene3D" id="1.10.3210.10">
    <property type="entry name" value="Hypothetical protein af1432"/>
    <property type="match status" value="1"/>
</dbReference>
<dbReference type="HOGENOM" id="CLU_048246_1_0_6"/>
<reference evidence="2 3" key="1">
    <citation type="submission" date="2006-02" db="EMBL/GenBank/DDBJ databases">
        <authorList>
            <person name="Pinhassi J."/>
            <person name="Pedros-Alio C."/>
            <person name="Ferriera S."/>
            <person name="Johnson J."/>
            <person name="Kravitz S."/>
            <person name="Halpern A."/>
            <person name="Remington K."/>
            <person name="Beeson K."/>
            <person name="Tran B."/>
            <person name="Rogers Y.-H."/>
            <person name="Friedman R."/>
            <person name="Venter J.C."/>
        </authorList>
    </citation>
    <scope>NUCLEOTIDE SEQUENCE [LARGE SCALE GENOMIC DNA]</scope>
    <source>
        <strain evidence="2 3">MED297</strain>
    </source>
</reference>
<evidence type="ECO:0000259" key="1">
    <source>
        <dbReference type="PROSITE" id="PS51833"/>
    </source>
</evidence>
<dbReference type="AlphaFoldDB" id="A4BBX6"/>
<dbReference type="RefSeq" id="WP_008046714.1">
    <property type="nucleotide sequence ID" value="NZ_CH724153.1"/>
</dbReference>